<evidence type="ECO:0000256" key="1">
    <source>
        <dbReference type="ARBA" id="ARBA00005187"/>
    </source>
</evidence>
<dbReference type="SUPFAM" id="SSF56235">
    <property type="entry name" value="N-terminal nucleophile aminohydrolases (Ntn hydrolases)"/>
    <property type="match status" value="1"/>
</dbReference>
<dbReference type="Gene3D" id="3.40.50.620">
    <property type="entry name" value="HUPs"/>
    <property type="match status" value="2"/>
</dbReference>
<dbReference type="SUPFAM" id="SSF52402">
    <property type="entry name" value="Adenine nucleotide alpha hydrolases-like"/>
    <property type="match status" value="1"/>
</dbReference>
<dbReference type="InterPro" id="IPR014729">
    <property type="entry name" value="Rossmann-like_a/b/a_fold"/>
</dbReference>
<dbReference type="InterPro" id="IPR029055">
    <property type="entry name" value="Ntn_hydrolases_N"/>
</dbReference>
<sequence length="580" mass="63070">MIVGPFFAFAWPRGQPLSPRLQRVIAIAEAAPDLCKLVDLPGFIFLGSASSSHVLIEGGGIVWGPLFDRRSSTFSIKAGDGELHAPAERFLRNFWGGYLALRSFGDGVEILRDPSGMVPCYIATVDGVELATSAPKLFFELGLLEAERDWTVVAQALTFRDLRPAQTALRGISELLPGMAAKVGRGATRAQATWTPWRFAAEQVEIDDFADAVGAVREAVLQVGRAWSRTAAVPIVELSGGLDSSIVTASLALAGSAPLCATFVPIAGDSDERDFARAVAKQFELELIELVLDPAIVDISRSDSSELPRPCARSFTQALDRPLQQLARSVGGDMFLGGGGGDNIFCHLQSTLPVVDLLRRRGLSAAALRSTMDVAEVADVTFWQALRSVAKRTLDREQKLPTPRRNRFMADSAVHDLPWPQGNPWLEPSVQVLPGKRRQIWGLISISNHLEGYGRQHVAPMCSPLLSQPVVETCLRIPTWLWFNHGQNRSVAREAFRGLLPNSILGRRSKGAFDTLAANVIRRNASRLRSMLLDGVLVRQGVADPAKISAAFERPLPDGRAIVDLLVLADVEAWVCAWGE</sequence>
<dbReference type="EC" id="6.3.5.4" evidence="2"/>
<dbReference type="RefSeq" id="WP_264946394.1">
    <property type="nucleotide sequence ID" value="NZ_JAPDRA010000013.1"/>
</dbReference>
<evidence type="ECO:0000259" key="4">
    <source>
        <dbReference type="Pfam" id="PF00733"/>
    </source>
</evidence>
<comment type="caution">
    <text evidence="5">The sequence shown here is derived from an EMBL/GenBank/DDBJ whole genome shotgun (WGS) entry which is preliminary data.</text>
</comment>
<comment type="pathway">
    <text evidence="1">Amino-acid biosynthesis; L-asparagine biosynthesis; L-asparagine from L-aspartate (L-Gln route): step 1/1.</text>
</comment>
<protein>
    <recommendedName>
        <fullName evidence="2">asparagine synthase (glutamine-hydrolyzing)</fullName>
        <ecNumber evidence="2">6.3.5.4</ecNumber>
    </recommendedName>
</protein>
<evidence type="ECO:0000313" key="6">
    <source>
        <dbReference type="Proteomes" id="UP001596977"/>
    </source>
</evidence>
<evidence type="ECO:0000256" key="3">
    <source>
        <dbReference type="ARBA" id="ARBA00048741"/>
    </source>
</evidence>
<dbReference type="InterPro" id="IPR051786">
    <property type="entry name" value="ASN_synthetase/amidase"/>
</dbReference>
<proteinExistence type="predicted"/>
<feature type="domain" description="Asparagine synthetase" evidence="4">
    <location>
        <begin position="236"/>
        <end position="574"/>
    </location>
</feature>
<dbReference type="Pfam" id="PF00733">
    <property type="entry name" value="Asn_synthase"/>
    <property type="match status" value="1"/>
</dbReference>
<keyword evidence="6" id="KW-1185">Reference proteome</keyword>
<evidence type="ECO:0000256" key="2">
    <source>
        <dbReference type="ARBA" id="ARBA00012737"/>
    </source>
</evidence>
<evidence type="ECO:0000313" key="5">
    <source>
        <dbReference type="EMBL" id="MFD0948480.1"/>
    </source>
</evidence>
<dbReference type="PANTHER" id="PTHR43284:SF1">
    <property type="entry name" value="ASPARAGINE SYNTHETASE"/>
    <property type="match status" value="1"/>
</dbReference>
<dbReference type="PANTHER" id="PTHR43284">
    <property type="entry name" value="ASPARAGINE SYNTHETASE (GLUTAMINE-HYDROLYZING)"/>
    <property type="match status" value="1"/>
</dbReference>
<dbReference type="Proteomes" id="UP001596977">
    <property type="component" value="Unassembled WGS sequence"/>
</dbReference>
<comment type="catalytic activity">
    <reaction evidence="3">
        <text>L-aspartate + L-glutamine + ATP + H2O = L-asparagine + L-glutamate + AMP + diphosphate + H(+)</text>
        <dbReference type="Rhea" id="RHEA:12228"/>
        <dbReference type="ChEBI" id="CHEBI:15377"/>
        <dbReference type="ChEBI" id="CHEBI:15378"/>
        <dbReference type="ChEBI" id="CHEBI:29985"/>
        <dbReference type="ChEBI" id="CHEBI:29991"/>
        <dbReference type="ChEBI" id="CHEBI:30616"/>
        <dbReference type="ChEBI" id="CHEBI:33019"/>
        <dbReference type="ChEBI" id="CHEBI:58048"/>
        <dbReference type="ChEBI" id="CHEBI:58359"/>
        <dbReference type="ChEBI" id="CHEBI:456215"/>
        <dbReference type="EC" id="6.3.5.4"/>
    </reaction>
</comment>
<accession>A0ABW3HDH2</accession>
<reference evidence="6" key="1">
    <citation type="journal article" date="2019" name="Int. J. Syst. Evol. Microbiol.">
        <title>The Global Catalogue of Microorganisms (GCM) 10K type strain sequencing project: providing services to taxonomists for standard genome sequencing and annotation.</title>
        <authorList>
            <consortium name="The Broad Institute Genomics Platform"/>
            <consortium name="The Broad Institute Genome Sequencing Center for Infectious Disease"/>
            <person name="Wu L."/>
            <person name="Ma J."/>
        </authorList>
    </citation>
    <scope>NUCLEOTIDE SEQUENCE [LARGE SCALE GENOMIC DNA]</scope>
    <source>
        <strain evidence="6">CCUG 62982</strain>
    </source>
</reference>
<dbReference type="EMBL" id="JBHTJG010000013">
    <property type="protein sequence ID" value="MFD0948480.1"/>
    <property type="molecule type" value="Genomic_DNA"/>
</dbReference>
<name>A0ABW3HDH2_9SPHN</name>
<gene>
    <name evidence="5" type="ORF">ACFQ1E_19230</name>
</gene>
<organism evidence="5 6">
    <name type="scientific">Sphingomonas canadensis</name>
    <dbReference type="NCBI Taxonomy" id="1219257"/>
    <lineage>
        <taxon>Bacteria</taxon>
        <taxon>Pseudomonadati</taxon>
        <taxon>Pseudomonadota</taxon>
        <taxon>Alphaproteobacteria</taxon>
        <taxon>Sphingomonadales</taxon>
        <taxon>Sphingomonadaceae</taxon>
        <taxon>Sphingomonas</taxon>
    </lineage>
</organism>
<dbReference type="InterPro" id="IPR001962">
    <property type="entry name" value="Asn_synthase"/>
</dbReference>